<keyword evidence="3" id="KW-1185">Reference proteome</keyword>
<evidence type="ECO:0000259" key="1">
    <source>
        <dbReference type="Pfam" id="PF22483"/>
    </source>
</evidence>
<dbReference type="Pfam" id="PF22483">
    <property type="entry name" value="Mu-transpos_C_2"/>
    <property type="match status" value="1"/>
</dbReference>
<dbReference type="RefSeq" id="WP_213167072.1">
    <property type="nucleotide sequence ID" value="NZ_CP058559.1"/>
</dbReference>
<reference evidence="2 3" key="1">
    <citation type="submission" date="2020-07" db="EMBL/GenBank/DDBJ databases">
        <title>Alkalicella. sp. LB2 genome.</title>
        <authorList>
            <person name="Postec A."/>
            <person name="Quemeneur M."/>
        </authorList>
    </citation>
    <scope>NUCLEOTIDE SEQUENCE [LARGE SCALE GENOMIC DNA]</scope>
    <source>
        <strain evidence="2 3">LB2</strain>
    </source>
</reference>
<name>A0A7G9W3Z0_ALKCA</name>
<dbReference type="EMBL" id="CP058559">
    <property type="protein sequence ID" value="QNO13402.1"/>
    <property type="molecule type" value="Genomic_DNA"/>
</dbReference>
<dbReference type="InterPro" id="IPR054353">
    <property type="entry name" value="IstA-like_C"/>
</dbReference>
<gene>
    <name evidence="2" type="ORF">HYG86_00750</name>
</gene>
<proteinExistence type="predicted"/>
<evidence type="ECO:0000313" key="3">
    <source>
        <dbReference type="Proteomes" id="UP000516160"/>
    </source>
</evidence>
<protein>
    <recommendedName>
        <fullName evidence="1">Transposase for insertion sequence element IS21-like C-terminal domain-containing protein</fullName>
    </recommendedName>
</protein>
<dbReference type="Proteomes" id="UP000516160">
    <property type="component" value="Chromosome"/>
</dbReference>
<feature type="domain" description="Transposase for insertion sequence element IS21-like C-terminal" evidence="1">
    <location>
        <begin position="42"/>
        <end position="85"/>
    </location>
</feature>
<accession>A0A7G9W3Z0</accession>
<sequence length="95" mass="11406">MEELNARGKDFISQWNGKLHSTTRRVPNYFFENEEINCLLPLPRDRFRLGQLRKRVISNDSYIHINTNKYSVPVKYATRELQFRIVYGFRIELSP</sequence>
<organism evidence="2 3">
    <name type="scientific">Alkalicella caledoniensis</name>
    <dbReference type="NCBI Taxonomy" id="2731377"/>
    <lineage>
        <taxon>Bacteria</taxon>
        <taxon>Bacillati</taxon>
        <taxon>Bacillota</taxon>
        <taxon>Clostridia</taxon>
        <taxon>Eubacteriales</taxon>
        <taxon>Proteinivoracaceae</taxon>
        <taxon>Alkalicella</taxon>
    </lineage>
</organism>
<dbReference type="AlphaFoldDB" id="A0A7G9W3Z0"/>
<evidence type="ECO:0000313" key="2">
    <source>
        <dbReference type="EMBL" id="QNO13402.1"/>
    </source>
</evidence>
<dbReference type="KEGG" id="acae:HYG86_00750"/>